<keyword evidence="7" id="KW-1185">Reference proteome</keyword>
<dbReference type="FunFam" id="1.25.40.10:FF:000196">
    <property type="entry name" value="Pentatricopeptide repeat-containing protein At4g14850"/>
    <property type="match status" value="1"/>
</dbReference>
<feature type="region of interest" description="Disordered" evidence="4">
    <location>
        <begin position="1"/>
        <end position="29"/>
    </location>
</feature>
<dbReference type="NCBIfam" id="TIGR00756">
    <property type="entry name" value="PPR"/>
    <property type="match status" value="6"/>
</dbReference>
<comment type="similarity">
    <text evidence="1">Belongs to the PPR family. PCMP-H subfamily.</text>
</comment>
<dbReference type="FunFam" id="1.25.40.10:FF:000348">
    <property type="entry name" value="Pentatricopeptide repeat-containing protein chloroplastic"/>
    <property type="match status" value="1"/>
</dbReference>
<evidence type="ECO:0000313" key="7">
    <source>
        <dbReference type="Proteomes" id="UP001419268"/>
    </source>
</evidence>
<dbReference type="Pfam" id="PF20431">
    <property type="entry name" value="E_motif"/>
    <property type="match status" value="1"/>
</dbReference>
<dbReference type="Pfam" id="PF01535">
    <property type="entry name" value="PPR"/>
    <property type="match status" value="4"/>
</dbReference>
<reference evidence="6 7" key="1">
    <citation type="submission" date="2024-01" db="EMBL/GenBank/DDBJ databases">
        <title>Genome assemblies of Stephania.</title>
        <authorList>
            <person name="Yang L."/>
        </authorList>
    </citation>
    <scope>NUCLEOTIDE SEQUENCE [LARGE SCALE GENOMIC DNA]</scope>
    <source>
        <strain evidence="6">JXDWG</strain>
        <tissue evidence="6">Leaf</tissue>
    </source>
</reference>
<dbReference type="Gene3D" id="1.25.40.10">
    <property type="entry name" value="Tetratricopeptide repeat domain"/>
    <property type="match status" value="5"/>
</dbReference>
<evidence type="ECO:0000313" key="6">
    <source>
        <dbReference type="EMBL" id="KAK9126147.1"/>
    </source>
</evidence>
<dbReference type="GO" id="GO:0009451">
    <property type="term" value="P:RNA modification"/>
    <property type="evidence" value="ECO:0007669"/>
    <property type="project" value="InterPro"/>
</dbReference>
<dbReference type="Proteomes" id="UP001419268">
    <property type="component" value="Unassembled WGS sequence"/>
</dbReference>
<proteinExistence type="inferred from homology"/>
<dbReference type="InterPro" id="IPR046960">
    <property type="entry name" value="PPR_At4g14850-like_plant"/>
</dbReference>
<feature type="domain" description="DYW" evidence="5">
    <location>
        <begin position="667"/>
        <end position="760"/>
    </location>
</feature>
<dbReference type="FunFam" id="1.25.40.10:FF:000557">
    <property type="entry name" value="Pentatricopeptide repeat-containing protein, chloroplastic"/>
    <property type="match status" value="1"/>
</dbReference>
<dbReference type="EMBL" id="JBBNAG010000006">
    <property type="protein sequence ID" value="KAK9126147.1"/>
    <property type="molecule type" value="Genomic_DNA"/>
</dbReference>
<comment type="caution">
    <text evidence="6">The sequence shown here is derived from an EMBL/GenBank/DDBJ whole genome shotgun (WGS) entry which is preliminary data.</text>
</comment>
<dbReference type="PANTHER" id="PTHR47926">
    <property type="entry name" value="PENTATRICOPEPTIDE REPEAT-CONTAINING PROTEIN"/>
    <property type="match status" value="1"/>
</dbReference>
<dbReference type="GO" id="GO:0003729">
    <property type="term" value="F:mRNA binding"/>
    <property type="evidence" value="ECO:0007669"/>
    <property type="project" value="UniProtKB-ARBA"/>
</dbReference>
<accession>A0AAP0J228</accession>
<dbReference type="GO" id="GO:0008270">
    <property type="term" value="F:zinc ion binding"/>
    <property type="evidence" value="ECO:0007669"/>
    <property type="project" value="InterPro"/>
</dbReference>
<protein>
    <recommendedName>
        <fullName evidence="5">DYW domain-containing protein</fullName>
    </recommendedName>
</protein>
<organism evidence="6 7">
    <name type="scientific">Stephania cephalantha</name>
    <dbReference type="NCBI Taxonomy" id="152367"/>
    <lineage>
        <taxon>Eukaryota</taxon>
        <taxon>Viridiplantae</taxon>
        <taxon>Streptophyta</taxon>
        <taxon>Embryophyta</taxon>
        <taxon>Tracheophyta</taxon>
        <taxon>Spermatophyta</taxon>
        <taxon>Magnoliopsida</taxon>
        <taxon>Ranunculales</taxon>
        <taxon>Menispermaceae</taxon>
        <taxon>Menispermoideae</taxon>
        <taxon>Cissampelideae</taxon>
        <taxon>Stephania</taxon>
    </lineage>
</organism>
<dbReference type="InterPro" id="IPR002885">
    <property type="entry name" value="PPR_rpt"/>
</dbReference>
<dbReference type="PROSITE" id="PS51375">
    <property type="entry name" value="PPR"/>
    <property type="match status" value="4"/>
</dbReference>
<feature type="repeat" description="PPR" evidence="3">
    <location>
        <begin position="186"/>
        <end position="216"/>
    </location>
</feature>
<evidence type="ECO:0000256" key="4">
    <source>
        <dbReference type="SAM" id="MobiDB-lite"/>
    </source>
</evidence>
<dbReference type="Pfam" id="PF13041">
    <property type="entry name" value="PPR_2"/>
    <property type="match status" value="2"/>
</dbReference>
<dbReference type="AlphaFoldDB" id="A0AAP0J228"/>
<name>A0AAP0J228_9MAGN</name>
<dbReference type="InterPro" id="IPR046848">
    <property type="entry name" value="E_motif"/>
</dbReference>
<dbReference type="SUPFAM" id="SSF48452">
    <property type="entry name" value="TPR-like"/>
    <property type="match status" value="1"/>
</dbReference>
<gene>
    <name evidence="6" type="ORF">Scep_014993</name>
</gene>
<evidence type="ECO:0000256" key="1">
    <source>
        <dbReference type="ARBA" id="ARBA00006643"/>
    </source>
</evidence>
<dbReference type="PANTHER" id="PTHR47926:SF452">
    <property type="entry name" value="PENTATRICOPEPTIDE REPEAT-CONTAINING PROTEIN"/>
    <property type="match status" value="1"/>
</dbReference>
<evidence type="ECO:0000256" key="2">
    <source>
        <dbReference type="ARBA" id="ARBA00022737"/>
    </source>
</evidence>
<dbReference type="FunFam" id="1.25.40.10:FF:002148">
    <property type="entry name" value="Pentatricopeptide repeat-containing protein At2g29760, chloroplastic"/>
    <property type="match status" value="1"/>
</dbReference>
<keyword evidence="2" id="KW-0677">Repeat</keyword>
<evidence type="ECO:0000256" key="3">
    <source>
        <dbReference type="PROSITE-ProRule" id="PRU00708"/>
    </source>
</evidence>
<evidence type="ECO:0000259" key="5">
    <source>
        <dbReference type="Pfam" id="PF14432"/>
    </source>
</evidence>
<feature type="repeat" description="PPR" evidence="3">
    <location>
        <begin position="452"/>
        <end position="486"/>
    </location>
</feature>
<dbReference type="InterPro" id="IPR011990">
    <property type="entry name" value="TPR-like_helical_dom_sf"/>
</dbReference>
<dbReference type="Pfam" id="PF14432">
    <property type="entry name" value="DYW_deaminase"/>
    <property type="match status" value="1"/>
</dbReference>
<dbReference type="InterPro" id="IPR032867">
    <property type="entry name" value="DYW_dom"/>
</dbReference>
<feature type="repeat" description="PPR" evidence="3">
    <location>
        <begin position="319"/>
        <end position="353"/>
    </location>
</feature>
<sequence>MAATLSPPLVSAPPQSSPPTPETLPSNNHRYRYRYRSENQTRYTVDYTNPTILPLIERCSSTSQAKQIHAQMLRRRIFFDSSYYASRLFTLYALSDFSPSLDYARKVFDQMPEPNVYSWNTLIRAYASSSEPLQSFLVFLDMIQDCPDSPNKFTFPFLIKAASELAAKRVGMAVHGMAVKGSLDCDVFVLNALIHFYASCGDLVEGCKVFSKMPERDVVSWNSMINALAQEGGSSEKVFRVFEGMLGEGVEPNDVTMVGVFSACAKIRNLRYGRWFHSIVVKNGIEKSLILNNAMLDMYTKCECLCEAKRVFENMGKKDIVSWTTMLSGYAKMGEFDAARIVFNAMPRQDIAAWNALISAYEQNGHAKEALALFHELQVSKYAKPDEITLVSSLSACAQLGAAESGSWIHVYMKKHGVKLNCHLMTSLIDMYAKGGYLDKALEVFQSAEKKDVYVWSAMIAAFAMHGRGNDAINIFKRMQEAKIKPNAVTFTNVLCACSHAGLVEEGRFYFNQMLPKYGVVQQVKHYSCMVDILGRSGLLEEAIELIENMPLVPGASVWGALLGSCRTYGTIGQAEHAFAHLIEMEPRNHGAYVLMSNIYAKFGMWDGVSRLRKLMKEFGIKKEPGCSSIEVDDTVHEFLVGDNSHSQCREIYLKLYEIAERLKSNGYVPNKSQLLQDIEEENVKEQALYSHSEKIAIAFGLIKTAPSTPLRIMKNLRVCGDCHTVGKLISKLYDREIILRDRYRFHYFKEGQCSCMDYW</sequence>
<feature type="repeat" description="PPR" evidence="3">
    <location>
        <begin position="217"/>
        <end position="252"/>
    </location>
</feature>